<dbReference type="Proteomes" id="UP000799441">
    <property type="component" value="Unassembled WGS sequence"/>
</dbReference>
<organism evidence="1 2">
    <name type="scientific">Polychaeton citri CBS 116435</name>
    <dbReference type="NCBI Taxonomy" id="1314669"/>
    <lineage>
        <taxon>Eukaryota</taxon>
        <taxon>Fungi</taxon>
        <taxon>Dikarya</taxon>
        <taxon>Ascomycota</taxon>
        <taxon>Pezizomycotina</taxon>
        <taxon>Dothideomycetes</taxon>
        <taxon>Dothideomycetidae</taxon>
        <taxon>Capnodiales</taxon>
        <taxon>Capnodiaceae</taxon>
        <taxon>Polychaeton</taxon>
    </lineage>
</organism>
<sequence>MHTLSSLPATTSVCSCGVMHTIGNSMSVPTSGSIDALEPAVNLTQHCFNKLLPTYGKTNAHVQSSSLTPPSVEGYTVQSTLASSEHRTCRALTGICRILASVDRLLEQITSPS</sequence>
<reference evidence="1" key="1">
    <citation type="journal article" date="2020" name="Stud. Mycol.">
        <title>101 Dothideomycetes genomes: a test case for predicting lifestyles and emergence of pathogens.</title>
        <authorList>
            <person name="Haridas S."/>
            <person name="Albert R."/>
            <person name="Binder M."/>
            <person name="Bloem J."/>
            <person name="Labutti K."/>
            <person name="Salamov A."/>
            <person name="Andreopoulos B."/>
            <person name="Baker S."/>
            <person name="Barry K."/>
            <person name="Bills G."/>
            <person name="Bluhm B."/>
            <person name="Cannon C."/>
            <person name="Castanera R."/>
            <person name="Culley D."/>
            <person name="Daum C."/>
            <person name="Ezra D."/>
            <person name="Gonzalez J."/>
            <person name="Henrissat B."/>
            <person name="Kuo A."/>
            <person name="Liang C."/>
            <person name="Lipzen A."/>
            <person name="Lutzoni F."/>
            <person name="Magnuson J."/>
            <person name="Mondo S."/>
            <person name="Nolan M."/>
            <person name="Ohm R."/>
            <person name="Pangilinan J."/>
            <person name="Park H.-J."/>
            <person name="Ramirez L."/>
            <person name="Alfaro M."/>
            <person name="Sun H."/>
            <person name="Tritt A."/>
            <person name="Yoshinaga Y."/>
            <person name="Zwiers L.-H."/>
            <person name="Turgeon B."/>
            <person name="Goodwin S."/>
            <person name="Spatafora J."/>
            <person name="Crous P."/>
            <person name="Grigoriev I."/>
        </authorList>
    </citation>
    <scope>NUCLEOTIDE SEQUENCE</scope>
    <source>
        <strain evidence="1">CBS 116435</strain>
    </source>
</reference>
<evidence type="ECO:0000313" key="1">
    <source>
        <dbReference type="EMBL" id="KAF2720779.1"/>
    </source>
</evidence>
<protein>
    <submittedName>
        <fullName evidence="1">Uncharacterized protein</fullName>
    </submittedName>
</protein>
<gene>
    <name evidence="1" type="ORF">K431DRAFT_86932</name>
</gene>
<comment type="caution">
    <text evidence="1">The sequence shown here is derived from an EMBL/GenBank/DDBJ whole genome shotgun (WGS) entry which is preliminary data.</text>
</comment>
<keyword evidence="2" id="KW-1185">Reference proteome</keyword>
<name>A0A9P4UNJ9_9PEZI</name>
<proteinExistence type="predicted"/>
<accession>A0A9P4UNJ9</accession>
<dbReference type="AlphaFoldDB" id="A0A9P4UNJ9"/>
<evidence type="ECO:0000313" key="2">
    <source>
        <dbReference type="Proteomes" id="UP000799441"/>
    </source>
</evidence>
<dbReference type="EMBL" id="MU003796">
    <property type="protein sequence ID" value="KAF2720779.1"/>
    <property type="molecule type" value="Genomic_DNA"/>
</dbReference>